<protein>
    <submittedName>
        <fullName evidence="1">Uncharacterized protein</fullName>
    </submittedName>
</protein>
<dbReference type="Proteomes" id="UP001472677">
    <property type="component" value="Unassembled WGS sequence"/>
</dbReference>
<dbReference type="EMBL" id="JBBPBM010000093">
    <property type="protein sequence ID" value="KAK8509301.1"/>
    <property type="molecule type" value="Genomic_DNA"/>
</dbReference>
<sequence length="88" mass="9014">MQKVEFVVVGDLSIIITRFGAPEIQSSCNCSSSICIESLASLGGPSRRAPLAPSRLVLKHQDPASANGAGTRAPSALADLCSKTTGNS</sequence>
<name>A0ABR2BQ69_9ROSI</name>
<evidence type="ECO:0000313" key="2">
    <source>
        <dbReference type="Proteomes" id="UP001472677"/>
    </source>
</evidence>
<organism evidence="1 2">
    <name type="scientific">Hibiscus sabdariffa</name>
    <name type="common">roselle</name>
    <dbReference type="NCBI Taxonomy" id="183260"/>
    <lineage>
        <taxon>Eukaryota</taxon>
        <taxon>Viridiplantae</taxon>
        <taxon>Streptophyta</taxon>
        <taxon>Embryophyta</taxon>
        <taxon>Tracheophyta</taxon>
        <taxon>Spermatophyta</taxon>
        <taxon>Magnoliopsida</taxon>
        <taxon>eudicotyledons</taxon>
        <taxon>Gunneridae</taxon>
        <taxon>Pentapetalae</taxon>
        <taxon>rosids</taxon>
        <taxon>malvids</taxon>
        <taxon>Malvales</taxon>
        <taxon>Malvaceae</taxon>
        <taxon>Malvoideae</taxon>
        <taxon>Hibiscus</taxon>
    </lineage>
</organism>
<proteinExistence type="predicted"/>
<gene>
    <name evidence="1" type="ORF">V6N12_018383</name>
</gene>
<accession>A0ABR2BQ69</accession>
<reference evidence="1 2" key="1">
    <citation type="journal article" date="2024" name="G3 (Bethesda)">
        <title>Genome assembly of Hibiscus sabdariffa L. provides insights into metabolisms of medicinal natural products.</title>
        <authorList>
            <person name="Kim T."/>
        </authorList>
    </citation>
    <scope>NUCLEOTIDE SEQUENCE [LARGE SCALE GENOMIC DNA]</scope>
    <source>
        <strain evidence="1">TK-2024</strain>
        <tissue evidence="1">Old leaves</tissue>
    </source>
</reference>
<evidence type="ECO:0000313" key="1">
    <source>
        <dbReference type="EMBL" id="KAK8509301.1"/>
    </source>
</evidence>
<comment type="caution">
    <text evidence="1">The sequence shown here is derived from an EMBL/GenBank/DDBJ whole genome shotgun (WGS) entry which is preliminary data.</text>
</comment>
<keyword evidence="2" id="KW-1185">Reference proteome</keyword>